<reference evidence="2 5" key="2">
    <citation type="journal article" date="2019" name="Emerg. Microbes Infect.">
        <title>Comprehensive subspecies identification of 175 nontuberculous mycobacteria species based on 7547 genomic profiles.</title>
        <authorList>
            <person name="Matsumoto Y."/>
            <person name="Kinjo T."/>
            <person name="Motooka D."/>
            <person name="Nabeya D."/>
            <person name="Jung N."/>
            <person name="Uechi K."/>
            <person name="Horii T."/>
            <person name="Iida T."/>
            <person name="Fujita J."/>
            <person name="Nakamura S."/>
        </authorList>
    </citation>
    <scope>NUCLEOTIDE SEQUENCE [LARGE SCALE GENOMIC DNA]</scope>
    <source>
        <strain evidence="2 5">JCM 16367</strain>
    </source>
</reference>
<dbReference type="Proteomes" id="UP000466894">
    <property type="component" value="Chromosome"/>
</dbReference>
<dbReference type="RefSeq" id="WP_083088550.1">
    <property type="nucleotide sequence ID" value="NZ_AP022583.1"/>
</dbReference>
<feature type="region of interest" description="Disordered" evidence="1">
    <location>
        <begin position="284"/>
        <end position="303"/>
    </location>
</feature>
<name>A0A7I7PA10_9MYCO</name>
<evidence type="ECO:0000313" key="2">
    <source>
        <dbReference type="EMBL" id="BBY05408.1"/>
    </source>
</evidence>
<sequence length="331" mass="38330">MTAPVERKLPGQPVAREELVRDYDDWKRANLLDGPGRAAIFDLLVPKPDETYQWRVELDCGCIRDAVTLGDDVASLLAKSDTYHFSMQKPSEREIAEATEQMNEEIREDLKAKRDGDKPPIRPHRPSVRGKDKLPPGQWLCQYNSECRRYRSHGGPVRDIVEWARRRDDLHTIKPLEIDGKVIRPAKEYALWDVVLGCGHFHQERTEPDWKPDDGIGHNKPSKKWRGLEEMLEMVAHGDPDEEEYWRRVYAENHPEPVPFTRCHTCACLRSVVAYQRVGWVAPKPKPIKPVKPKPPRRETLQRRLQKLESEAAQLREQLKNLPREADPGSE</sequence>
<dbReference type="KEGG" id="mnv:MNVI_07260"/>
<evidence type="ECO:0000313" key="3">
    <source>
        <dbReference type="EMBL" id="ORB12996.1"/>
    </source>
</evidence>
<evidence type="ECO:0000256" key="1">
    <source>
        <dbReference type="SAM" id="MobiDB-lite"/>
    </source>
</evidence>
<evidence type="ECO:0000313" key="5">
    <source>
        <dbReference type="Proteomes" id="UP000466894"/>
    </source>
</evidence>
<reference evidence="2" key="3">
    <citation type="submission" date="2020-02" db="EMBL/GenBank/DDBJ databases">
        <authorList>
            <person name="Matsumoto Y."/>
            <person name="Motooka D."/>
            <person name="Nakamura S."/>
        </authorList>
    </citation>
    <scope>NUCLEOTIDE SEQUENCE</scope>
    <source>
        <strain evidence="2">JCM 16367</strain>
    </source>
</reference>
<accession>A0A7I7PA10</accession>
<feature type="region of interest" description="Disordered" evidence="1">
    <location>
        <begin position="109"/>
        <end position="136"/>
    </location>
</feature>
<reference evidence="3 4" key="1">
    <citation type="submission" date="2017-02" db="EMBL/GenBank/DDBJ databases">
        <title>The new phylogeny of genus Mycobacterium.</title>
        <authorList>
            <person name="Tortoli E."/>
            <person name="Trovato A."/>
            <person name="Cirillo D.M."/>
        </authorList>
    </citation>
    <scope>NUCLEOTIDE SEQUENCE [LARGE SCALE GENOMIC DNA]</scope>
    <source>
        <strain evidence="3 4">DSM 45145</strain>
    </source>
</reference>
<gene>
    <name evidence="3" type="ORF">BST37_14905</name>
    <name evidence="2" type="ORF">MNVI_07260</name>
</gene>
<dbReference type="EMBL" id="AP022583">
    <property type="protein sequence ID" value="BBY05408.1"/>
    <property type="molecule type" value="Genomic_DNA"/>
</dbReference>
<organism evidence="2 5">
    <name type="scientific">Mycobacterium noviomagense</name>
    <dbReference type="NCBI Taxonomy" id="459858"/>
    <lineage>
        <taxon>Bacteria</taxon>
        <taxon>Bacillati</taxon>
        <taxon>Actinomycetota</taxon>
        <taxon>Actinomycetes</taxon>
        <taxon>Mycobacteriales</taxon>
        <taxon>Mycobacteriaceae</taxon>
        <taxon>Mycobacterium</taxon>
    </lineage>
</organism>
<feature type="compositionally biased region" description="Basic residues" evidence="1">
    <location>
        <begin position="286"/>
        <end position="295"/>
    </location>
</feature>
<dbReference type="OrthoDB" id="4567835at2"/>
<proteinExistence type="predicted"/>
<feature type="compositionally biased region" description="Basic and acidic residues" evidence="1">
    <location>
        <begin position="109"/>
        <end position="120"/>
    </location>
</feature>
<dbReference type="Proteomes" id="UP000192374">
    <property type="component" value="Unassembled WGS sequence"/>
</dbReference>
<dbReference type="AlphaFoldDB" id="A0A7I7PA10"/>
<evidence type="ECO:0000313" key="4">
    <source>
        <dbReference type="Proteomes" id="UP000192374"/>
    </source>
</evidence>
<protein>
    <submittedName>
        <fullName evidence="2">Uncharacterized protein</fullName>
    </submittedName>
</protein>
<keyword evidence="4" id="KW-1185">Reference proteome</keyword>
<dbReference type="EMBL" id="MVIC01000028">
    <property type="protein sequence ID" value="ORB12996.1"/>
    <property type="molecule type" value="Genomic_DNA"/>
</dbReference>